<keyword evidence="2 6" id="KW-0399">Innate immunity</keyword>
<evidence type="ECO:0000313" key="12">
    <source>
        <dbReference type="EMBL" id="JAS90494.1"/>
    </source>
</evidence>
<evidence type="ECO:0000256" key="5">
    <source>
        <dbReference type="ARBA" id="ARBA00023157"/>
    </source>
</evidence>
<dbReference type="InterPro" id="IPR036505">
    <property type="entry name" value="Amidase/PGRP_sf"/>
</dbReference>
<dbReference type="GO" id="GO:0009253">
    <property type="term" value="P:peptidoglycan catabolic process"/>
    <property type="evidence" value="ECO:0007669"/>
    <property type="project" value="InterPro"/>
</dbReference>
<reference evidence="11" key="1">
    <citation type="submission" date="2015-11" db="EMBL/GenBank/DDBJ databases">
        <title>De novo transcriptome assembly of four potential Pierce s Disease insect vectors from Arizona vineyards.</title>
        <authorList>
            <person name="Tassone E.E."/>
        </authorList>
    </citation>
    <scope>NUCLEOTIDE SEQUENCE</scope>
</reference>
<accession>A0A1B6IIR8</accession>
<dbReference type="AlphaFoldDB" id="A0A1B6IIR8"/>
<feature type="signal peptide" evidence="8">
    <location>
        <begin position="1"/>
        <end position="17"/>
    </location>
</feature>
<dbReference type="PANTHER" id="PTHR11022">
    <property type="entry name" value="PEPTIDOGLYCAN RECOGNITION PROTEIN"/>
    <property type="match status" value="1"/>
</dbReference>
<gene>
    <name evidence="12" type="ORF">g.12396</name>
    <name evidence="11" type="ORF">g.12397</name>
</gene>
<evidence type="ECO:0000313" key="11">
    <source>
        <dbReference type="EMBL" id="JAS86816.1"/>
    </source>
</evidence>
<evidence type="ECO:0000256" key="7">
    <source>
        <dbReference type="PIRSR" id="PIRSR037945-1"/>
    </source>
</evidence>
<dbReference type="SMART" id="SM00701">
    <property type="entry name" value="PGRP"/>
    <property type="match status" value="1"/>
</dbReference>
<proteinExistence type="inferred from homology"/>
<keyword evidence="3 8" id="KW-0732">Signal</keyword>
<feature type="domain" description="Peptidoglycan recognition protein family" evidence="10">
    <location>
        <begin position="19"/>
        <end position="162"/>
    </location>
</feature>
<evidence type="ECO:0000256" key="3">
    <source>
        <dbReference type="ARBA" id="ARBA00022729"/>
    </source>
</evidence>
<feature type="chain" id="PRO_5010943324" description="Peptidoglycan-recognition protein" evidence="8">
    <location>
        <begin position="18"/>
        <end position="194"/>
    </location>
</feature>
<dbReference type="InterPro" id="IPR017331">
    <property type="entry name" value="Peptidoglycan_recognition"/>
</dbReference>
<dbReference type="InterPro" id="IPR006619">
    <property type="entry name" value="PGRP_domain_met/bac"/>
</dbReference>
<dbReference type="GO" id="GO:0042834">
    <property type="term" value="F:peptidoglycan binding"/>
    <property type="evidence" value="ECO:0007669"/>
    <property type="project" value="InterPro"/>
</dbReference>
<dbReference type="InterPro" id="IPR015510">
    <property type="entry name" value="PGRP"/>
</dbReference>
<dbReference type="FunFam" id="3.40.80.10:FF:000001">
    <property type="entry name" value="Peptidoglycan recognition protein 1"/>
    <property type="match status" value="1"/>
</dbReference>
<evidence type="ECO:0000256" key="6">
    <source>
        <dbReference type="PIRNR" id="PIRNR037945"/>
    </source>
</evidence>
<feature type="disulfide bond" evidence="7">
    <location>
        <begin position="57"/>
        <end position="62"/>
    </location>
</feature>
<dbReference type="Pfam" id="PF01510">
    <property type="entry name" value="Amidase_2"/>
    <property type="match status" value="1"/>
</dbReference>
<evidence type="ECO:0000256" key="4">
    <source>
        <dbReference type="ARBA" id="ARBA00022859"/>
    </source>
</evidence>
<protein>
    <recommendedName>
        <fullName evidence="6">Peptidoglycan-recognition protein</fullName>
    </recommendedName>
</protein>
<name>A0A1B6IIR8_9HEMI</name>
<dbReference type="CDD" id="cd06583">
    <property type="entry name" value="PGRP"/>
    <property type="match status" value="1"/>
</dbReference>
<dbReference type="SMART" id="SM00644">
    <property type="entry name" value="Ami_2"/>
    <property type="match status" value="1"/>
</dbReference>
<dbReference type="EMBL" id="GECU01017212">
    <property type="protein sequence ID" value="JAS90494.1"/>
    <property type="molecule type" value="Transcribed_RNA"/>
</dbReference>
<dbReference type="InterPro" id="IPR002502">
    <property type="entry name" value="Amidase_domain"/>
</dbReference>
<sequence length="194" mass="21764">MPVSYILFLSLFTASSADVVVKSRSEWGAAEPTEPRTYINGEVPFVIIHHSGGNNNCSGRPCSQIVRNIQHYHMHEKNWADIGYNFLVAPTGEVFEGRGWGTVGAHAVLYNHKSVGICLIGDYHKIDPPQVQMTAAKELIMQGVSKGKINRFYKLIGHRQIRATTCPGDKLYNKLLFWPRFTPDPNAVSFRDFS</sequence>
<dbReference type="SUPFAM" id="SSF55846">
    <property type="entry name" value="N-acetylmuramoyl-L-alanine amidase-like"/>
    <property type="match status" value="1"/>
</dbReference>
<dbReference type="EMBL" id="GECU01020890">
    <property type="protein sequence ID" value="JAS86816.1"/>
    <property type="molecule type" value="Transcribed_RNA"/>
</dbReference>
<evidence type="ECO:0000259" key="9">
    <source>
        <dbReference type="SMART" id="SM00644"/>
    </source>
</evidence>
<comment type="similarity">
    <text evidence="1 6">Belongs to the N-acetylmuramoyl-L-alanine amidase 2 family.</text>
</comment>
<evidence type="ECO:0000256" key="2">
    <source>
        <dbReference type="ARBA" id="ARBA00022588"/>
    </source>
</evidence>
<dbReference type="GO" id="GO:0008270">
    <property type="term" value="F:zinc ion binding"/>
    <property type="evidence" value="ECO:0007669"/>
    <property type="project" value="InterPro"/>
</dbReference>
<keyword evidence="5" id="KW-1015">Disulfide bond</keyword>
<organism evidence="11">
    <name type="scientific">Homalodisca liturata</name>
    <dbReference type="NCBI Taxonomy" id="320908"/>
    <lineage>
        <taxon>Eukaryota</taxon>
        <taxon>Metazoa</taxon>
        <taxon>Ecdysozoa</taxon>
        <taxon>Arthropoda</taxon>
        <taxon>Hexapoda</taxon>
        <taxon>Insecta</taxon>
        <taxon>Pterygota</taxon>
        <taxon>Neoptera</taxon>
        <taxon>Paraneoptera</taxon>
        <taxon>Hemiptera</taxon>
        <taxon>Auchenorrhyncha</taxon>
        <taxon>Membracoidea</taxon>
        <taxon>Cicadellidae</taxon>
        <taxon>Cicadellinae</taxon>
        <taxon>Proconiini</taxon>
        <taxon>Homalodisca</taxon>
    </lineage>
</organism>
<feature type="domain" description="N-acetylmuramoyl-L-alanine amidase" evidence="9">
    <location>
        <begin position="31"/>
        <end position="168"/>
    </location>
</feature>
<evidence type="ECO:0000256" key="1">
    <source>
        <dbReference type="ARBA" id="ARBA00007553"/>
    </source>
</evidence>
<dbReference type="PANTHER" id="PTHR11022:SF41">
    <property type="entry name" value="PEPTIDOGLYCAN-RECOGNITION PROTEIN LC-RELATED"/>
    <property type="match status" value="1"/>
</dbReference>
<dbReference type="PIRSF" id="PIRSF037945">
    <property type="entry name" value="PGRPs"/>
    <property type="match status" value="1"/>
</dbReference>
<dbReference type="GO" id="GO:0008745">
    <property type="term" value="F:N-acetylmuramoyl-L-alanine amidase activity"/>
    <property type="evidence" value="ECO:0007669"/>
    <property type="project" value="InterPro"/>
</dbReference>
<dbReference type="Gene3D" id="3.40.80.10">
    <property type="entry name" value="Peptidoglycan recognition protein-like"/>
    <property type="match status" value="1"/>
</dbReference>
<evidence type="ECO:0000259" key="10">
    <source>
        <dbReference type="SMART" id="SM00701"/>
    </source>
</evidence>
<keyword evidence="4 6" id="KW-0391">Immunity</keyword>
<evidence type="ECO:0000256" key="8">
    <source>
        <dbReference type="SAM" id="SignalP"/>
    </source>
</evidence>
<dbReference type="GO" id="GO:0045087">
    <property type="term" value="P:innate immune response"/>
    <property type="evidence" value="ECO:0007669"/>
    <property type="project" value="UniProtKB-KW"/>
</dbReference>